<name>A0ABP8VQ46_9MICO</name>
<evidence type="ECO:0000256" key="1">
    <source>
        <dbReference type="SAM" id="Phobius"/>
    </source>
</evidence>
<keyword evidence="3" id="KW-1185">Reference proteome</keyword>
<feature type="transmembrane region" description="Helical" evidence="1">
    <location>
        <begin position="50"/>
        <end position="68"/>
    </location>
</feature>
<keyword evidence="1" id="KW-0812">Transmembrane</keyword>
<dbReference type="RefSeq" id="WP_345373149.1">
    <property type="nucleotide sequence ID" value="NZ_BAABLM010000001.1"/>
</dbReference>
<feature type="transmembrane region" description="Helical" evidence="1">
    <location>
        <begin position="17"/>
        <end position="38"/>
    </location>
</feature>
<comment type="caution">
    <text evidence="2">The sequence shown here is derived from an EMBL/GenBank/DDBJ whole genome shotgun (WGS) entry which is preliminary data.</text>
</comment>
<evidence type="ECO:0000313" key="3">
    <source>
        <dbReference type="Proteomes" id="UP001501295"/>
    </source>
</evidence>
<keyword evidence="1" id="KW-0472">Membrane</keyword>
<sequence>MEDDDPRVLGWVHRHTALLWAIIGVIFLVYGISAISQVSRGVVGPDHSNVISSFGGIIAAIVCGILALRWRAERRRSNDND</sequence>
<protein>
    <submittedName>
        <fullName evidence="2">Uncharacterized protein</fullName>
    </submittedName>
</protein>
<keyword evidence="1" id="KW-1133">Transmembrane helix</keyword>
<proteinExistence type="predicted"/>
<reference evidence="3" key="1">
    <citation type="journal article" date="2019" name="Int. J. Syst. Evol. Microbiol.">
        <title>The Global Catalogue of Microorganisms (GCM) 10K type strain sequencing project: providing services to taxonomists for standard genome sequencing and annotation.</title>
        <authorList>
            <consortium name="The Broad Institute Genomics Platform"/>
            <consortium name="The Broad Institute Genome Sequencing Center for Infectious Disease"/>
            <person name="Wu L."/>
            <person name="Ma J."/>
        </authorList>
    </citation>
    <scope>NUCLEOTIDE SEQUENCE [LARGE SCALE GENOMIC DNA]</scope>
    <source>
        <strain evidence="3">JCM 18956</strain>
    </source>
</reference>
<accession>A0ABP8VQ46</accession>
<gene>
    <name evidence="2" type="ORF">GCM10025780_06540</name>
</gene>
<evidence type="ECO:0000313" key="2">
    <source>
        <dbReference type="EMBL" id="GAA4667146.1"/>
    </source>
</evidence>
<dbReference type="EMBL" id="BAABLM010000001">
    <property type="protein sequence ID" value="GAA4667146.1"/>
    <property type="molecule type" value="Genomic_DNA"/>
</dbReference>
<organism evidence="2 3">
    <name type="scientific">Frondihabitans cladoniiphilus</name>
    <dbReference type="NCBI Taxonomy" id="715785"/>
    <lineage>
        <taxon>Bacteria</taxon>
        <taxon>Bacillati</taxon>
        <taxon>Actinomycetota</taxon>
        <taxon>Actinomycetes</taxon>
        <taxon>Micrococcales</taxon>
        <taxon>Microbacteriaceae</taxon>
        <taxon>Frondihabitans</taxon>
    </lineage>
</organism>
<dbReference type="Proteomes" id="UP001501295">
    <property type="component" value="Unassembled WGS sequence"/>
</dbReference>